<dbReference type="PANTHER" id="PTHR10587:SF125">
    <property type="entry name" value="POLYSACCHARIDE DEACETYLASE YHEN-RELATED"/>
    <property type="match status" value="1"/>
</dbReference>
<dbReference type="InterPro" id="IPR002509">
    <property type="entry name" value="NODB_dom"/>
</dbReference>
<feature type="compositionally biased region" description="Acidic residues" evidence="1">
    <location>
        <begin position="108"/>
        <end position="119"/>
    </location>
</feature>
<evidence type="ECO:0000256" key="1">
    <source>
        <dbReference type="SAM" id="MobiDB-lite"/>
    </source>
</evidence>
<evidence type="ECO:0000313" key="5">
    <source>
        <dbReference type="Proteomes" id="UP001597227"/>
    </source>
</evidence>
<comment type="caution">
    <text evidence="4">The sequence shown here is derived from an EMBL/GenBank/DDBJ whole genome shotgun (WGS) entry which is preliminary data.</text>
</comment>
<dbReference type="Proteomes" id="UP001597227">
    <property type="component" value="Unassembled WGS sequence"/>
</dbReference>
<dbReference type="RefSeq" id="WP_388040860.1">
    <property type="nucleotide sequence ID" value="NZ_JBHUEK010000029.1"/>
</dbReference>
<keyword evidence="2" id="KW-0472">Membrane</keyword>
<dbReference type="CDD" id="cd10944">
    <property type="entry name" value="CE4_SmPgdA_like"/>
    <property type="match status" value="1"/>
</dbReference>
<dbReference type="Pfam" id="PF01522">
    <property type="entry name" value="Polysacc_deac_1"/>
    <property type="match status" value="1"/>
</dbReference>
<gene>
    <name evidence="4" type="ORF">ACFSFW_20315</name>
</gene>
<proteinExistence type="predicted"/>
<dbReference type="PROSITE" id="PS51677">
    <property type="entry name" value="NODB"/>
    <property type="match status" value="1"/>
</dbReference>
<sequence>MSNARKMKKGNIVKIIALFGFIVLLLLYSFFLLKTKFFLEADASEPVIEVVAPVESPEKNKPIDDDLRVDDQPKGNIDEEKPTEEESAPTTEPTKETAPDPVQPTTPEIDEEQEEDQEQEAPKETPAPPSRAVYLTFDDGPHKVSKDILALLDQYDAKATFFMLDNNMKNYPDAVKEMASKGHSVGLHGVTHDKNKFYQSSKSVVGEMDQTQQTLFELTGIETDLIRTPFGSAPHMTDAYKDAVEKSGYKMWDWNIDSRDWQFRDSRYVDSVIEQLTKLNRVNQPIVILLHERPETLEHLPKLLDYLKGQGYEFKPLESTMHPIQLY</sequence>
<dbReference type="PANTHER" id="PTHR10587">
    <property type="entry name" value="GLYCOSYL TRANSFERASE-RELATED"/>
    <property type="match status" value="1"/>
</dbReference>
<reference evidence="5" key="1">
    <citation type="journal article" date="2019" name="Int. J. Syst. Evol. Microbiol.">
        <title>The Global Catalogue of Microorganisms (GCM) 10K type strain sequencing project: providing services to taxonomists for standard genome sequencing and annotation.</title>
        <authorList>
            <consortium name="The Broad Institute Genomics Platform"/>
            <consortium name="The Broad Institute Genome Sequencing Center for Infectious Disease"/>
            <person name="Wu L."/>
            <person name="Ma J."/>
        </authorList>
    </citation>
    <scope>NUCLEOTIDE SEQUENCE [LARGE SCALE GENOMIC DNA]</scope>
    <source>
        <strain evidence="5">CCUG 15531</strain>
    </source>
</reference>
<name>A0ABW4MU39_9BACI</name>
<dbReference type="SUPFAM" id="SSF88713">
    <property type="entry name" value="Glycoside hydrolase/deacetylase"/>
    <property type="match status" value="1"/>
</dbReference>
<feature type="region of interest" description="Disordered" evidence="1">
    <location>
        <begin position="57"/>
        <end position="135"/>
    </location>
</feature>
<keyword evidence="2" id="KW-1133">Transmembrane helix</keyword>
<feature type="domain" description="NodB homology" evidence="3">
    <location>
        <begin position="131"/>
        <end position="315"/>
    </location>
</feature>
<evidence type="ECO:0000259" key="3">
    <source>
        <dbReference type="PROSITE" id="PS51677"/>
    </source>
</evidence>
<accession>A0ABW4MU39</accession>
<keyword evidence="2" id="KW-0812">Transmembrane</keyword>
<dbReference type="InterPro" id="IPR011330">
    <property type="entry name" value="Glyco_hydro/deAcase_b/a-brl"/>
</dbReference>
<keyword evidence="5" id="KW-1185">Reference proteome</keyword>
<dbReference type="Gene3D" id="3.20.20.370">
    <property type="entry name" value="Glycoside hydrolase/deacetylase"/>
    <property type="match status" value="1"/>
</dbReference>
<organism evidence="4 5">
    <name type="scientific">Fredinandcohnia salidurans</name>
    <dbReference type="NCBI Taxonomy" id="2595041"/>
    <lineage>
        <taxon>Bacteria</taxon>
        <taxon>Bacillati</taxon>
        <taxon>Bacillota</taxon>
        <taxon>Bacilli</taxon>
        <taxon>Bacillales</taxon>
        <taxon>Bacillaceae</taxon>
        <taxon>Fredinandcohnia</taxon>
    </lineage>
</organism>
<dbReference type="InterPro" id="IPR050248">
    <property type="entry name" value="Polysacc_deacetylase_ArnD"/>
</dbReference>
<protein>
    <submittedName>
        <fullName evidence="4">Polysaccharide deacetylase family protein</fullName>
        <ecNumber evidence="4">3.-.-.-</ecNumber>
    </submittedName>
</protein>
<evidence type="ECO:0000256" key="2">
    <source>
        <dbReference type="SAM" id="Phobius"/>
    </source>
</evidence>
<feature type="compositionally biased region" description="Basic and acidic residues" evidence="1">
    <location>
        <begin position="57"/>
        <end position="80"/>
    </location>
</feature>
<dbReference type="EMBL" id="JBHUEK010000029">
    <property type="protein sequence ID" value="MFD1781003.1"/>
    <property type="molecule type" value="Genomic_DNA"/>
</dbReference>
<evidence type="ECO:0000313" key="4">
    <source>
        <dbReference type="EMBL" id="MFD1781003.1"/>
    </source>
</evidence>
<keyword evidence="4" id="KW-0378">Hydrolase</keyword>
<dbReference type="GO" id="GO:0016787">
    <property type="term" value="F:hydrolase activity"/>
    <property type="evidence" value="ECO:0007669"/>
    <property type="project" value="UniProtKB-KW"/>
</dbReference>
<dbReference type="EC" id="3.-.-.-" evidence="4"/>
<feature type="transmembrane region" description="Helical" evidence="2">
    <location>
        <begin position="12"/>
        <end position="33"/>
    </location>
</feature>